<dbReference type="EC" id="5.3.3.1" evidence="2"/>
<dbReference type="Pfam" id="PF12680">
    <property type="entry name" value="SnoaL_2"/>
    <property type="match status" value="1"/>
</dbReference>
<reference evidence="2 3" key="1">
    <citation type="submission" date="2019-10" db="EMBL/GenBank/DDBJ databases">
        <title>Nocardia macrotermitis sp. nov. and Nocardia aurantia sp. nov., isolated from the gut of fungus growing-termite Macrotermes natalensis.</title>
        <authorList>
            <person name="Benndorf R."/>
            <person name="Schwitalla J."/>
            <person name="Martin K."/>
            <person name="De Beer W."/>
            <person name="Kaster A.-K."/>
            <person name="Vollmers J."/>
            <person name="Poulsen M."/>
            <person name="Beemelmanns C."/>
        </authorList>
    </citation>
    <scope>NUCLEOTIDE SEQUENCE [LARGE SCALE GENOMIC DNA]</scope>
    <source>
        <strain evidence="2 3">RB20</strain>
    </source>
</reference>
<feature type="domain" description="SnoaL-like" evidence="1">
    <location>
        <begin position="10"/>
        <end position="109"/>
    </location>
</feature>
<keyword evidence="2" id="KW-0413">Isomerase</keyword>
<dbReference type="RefSeq" id="WP_153411097.1">
    <property type="nucleotide sequence ID" value="NZ_WEGK01000006.1"/>
</dbReference>
<gene>
    <name evidence="2" type="primary">ksi</name>
    <name evidence="2" type="ORF">NRB20_34810</name>
</gene>
<dbReference type="InterPro" id="IPR032710">
    <property type="entry name" value="NTF2-like_dom_sf"/>
</dbReference>
<protein>
    <submittedName>
        <fullName evidence="2">Steroid Delta-isomerase</fullName>
        <ecNumber evidence="2">5.3.3.1</ecNumber>
    </submittedName>
</protein>
<dbReference type="SUPFAM" id="SSF54427">
    <property type="entry name" value="NTF2-like"/>
    <property type="match status" value="1"/>
</dbReference>
<evidence type="ECO:0000313" key="2">
    <source>
        <dbReference type="EMBL" id="MQY20376.1"/>
    </source>
</evidence>
<dbReference type="EMBL" id="WEGK01000006">
    <property type="protein sequence ID" value="MQY20376.1"/>
    <property type="molecule type" value="Genomic_DNA"/>
</dbReference>
<keyword evidence="3" id="KW-1185">Reference proteome</keyword>
<sequence length="124" mass="13724">MGTQQSRATVDRYVELVASGTAAQILELYAPEAVVEDPIGSEPRRGLEAIRELYAVLEPLQRKAEPGVIRVSGNHAAVSFTMVSEGHGHRMTISPVDIMEFDDKGRILSMRAYWSQDDLQVEPI</sequence>
<dbReference type="AlphaFoldDB" id="A0A7K0D3S5"/>
<dbReference type="Gene3D" id="3.10.450.50">
    <property type="match status" value="1"/>
</dbReference>
<evidence type="ECO:0000313" key="3">
    <source>
        <dbReference type="Proteomes" id="UP000438448"/>
    </source>
</evidence>
<dbReference type="InterPro" id="IPR037401">
    <property type="entry name" value="SnoaL-like"/>
</dbReference>
<dbReference type="Proteomes" id="UP000438448">
    <property type="component" value="Unassembled WGS sequence"/>
</dbReference>
<organism evidence="2 3">
    <name type="scientific">Nocardia macrotermitis</name>
    <dbReference type="NCBI Taxonomy" id="2585198"/>
    <lineage>
        <taxon>Bacteria</taxon>
        <taxon>Bacillati</taxon>
        <taxon>Actinomycetota</taxon>
        <taxon>Actinomycetes</taxon>
        <taxon>Mycobacteriales</taxon>
        <taxon>Nocardiaceae</taxon>
        <taxon>Nocardia</taxon>
    </lineage>
</organism>
<accession>A0A7K0D3S5</accession>
<dbReference type="OrthoDB" id="459617at2"/>
<comment type="caution">
    <text evidence="2">The sequence shown here is derived from an EMBL/GenBank/DDBJ whole genome shotgun (WGS) entry which is preliminary data.</text>
</comment>
<name>A0A7K0D3S5_9NOCA</name>
<evidence type="ECO:0000259" key="1">
    <source>
        <dbReference type="Pfam" id="PF12680"/>
    </source>
</evidence>
<dbReference type="GO" id="GO:0004769">
    <property type="term" value="F:steroid Delta-isomerase activity"/>
    <property type="evidence" value="ECO:0007669"/>
    <property type="project" value="UniProtKB-EC"/>
</dbReference>
<proteinExistence type="predicted"/>